<protein>
    <submittedName>
        <fullName evidence="4">Nitroreductase</fullName>
    </submittedName>
</protein>
<evidence type="ECO:0000313" key="5">
    <source>
        <dbReference type="Proteomes" id="UP000826725"/>
    </source>
</evidence>
<dbReference type="Pfam" id="PF00881">
    <property type="entry name" value="Nitroreductase"/>
    <property type="match status" value="1"/>
</dbReference>
<dbReference type="PANTHER" id="PTHR43673:SF10">
    <property type="entry name" value="NADH DEHYDROGENASE_NAD(P)H NITROREDUCTASE XCC3605-RELATED"/>
    <property type="match status" value="1"/>
</dbReference>
<sequence length="206" mass="22963">MNVISVEDPMKKLVEVTRTYRKFYQDHRIQGEFLHDLVNLARLGGSARNSQPWQYMVVNDPEVCEKIFPFLGWAGYLADWKGPVPGERPAAYIICLLNKERLAGSEAEAQFDLGIATQNILLGAMQCGIGGCRIASIGAGLSRLFDIPVRLTISLVIALGKPRETVVIEECSNNSTVRYWRDEEGVHHVPKRTLASCLVELPLVKP</sequence>
<dbReference type="GO" id="GO:0016491">
    <property type="term" value="F:oxidoreductase activity"/>
    <property type="evidence" value="ECO:0007669"/>
    <property type="project" value="UniProtKB-KW"/>
</dbReference>
<accession>A0A8D5FK41</accession>
<evidence type="ECO:0000256" key="2">
    <source>
        <dbReference type="ARBA" id="ARBA00023002"/>
    </source>
</evidence>
<dbReference type="InterPro" id="IPR029479">
    <property type="entry name" value="Nitroreductase"/>
</dbReference>
<dbReference type="AlphaFoldDB" id="A0A8D5FK41"/>
<dbReference type="Proteomes" id="UP000826725">
    <property type="component" value="Chromosome"/>
</dbReference>
<dbReference type="KEGG" id="dbk:DGMP_37950"/>
<proteinExistence type="inferred from homology"/>
<name>A0A8D5FK41_9BACT</name>
<evidence type="ECO:0000256" key="1">
    <source>
        <dbReference type="ARBA" id="ARBA00007118"/>
    </source>
</evidence>
<keyword evidence="5" id="KW-1185">Reference proteome</keyword>
<dbReference type="EMBL" id="AP024086">
    <property type="protein sequence ID" value="BCL63102.1"/>
    <property type="molecule type" value="Genomic_DNA"/>
</dbReference>
<dbReference type="CDD" id="cd02062">
    <property type="entry name" value="Nitro_FMN_reductase"/>
    <property type="match status" value="1"/>
</dbReference>
<evidence type="ECO:0000259" key="3">
    <source>
        <dbReference type="Pfam" id="PF00881"/>
    </source>
</evidence>
<dbReference type="PANTHER" id="PTHR43673">
    <property type="entry name" value="NAD(P)H NITROREDUCTASE YDGI-RELATED"/>
    <property type="match status" value="1"/>
</dbReference>
<reference evidence="4" key="1">
    <citation type="submission" date="2020-09" db="EMBL/GenBank/DDBJ databases">
        <title>Desulfogranum mesoprofundum gen. nov., sp. nov., a novel mesophilic, sulfate-reducing chemolithoautotroph isolated from a deep-sea hydrothermal vent chimney in the Suiyo Seamount.</title>
        <authorList>
            <person name="Hashimoto Y."/>
            <person name="Nakagawa S."/>
        </authorList>
    </citation>
    <scope>NUCLEOTIDE SEQUENCE</scope>
    <source>
        <strain evidence="4">KT2</strain>
    </source>
</reference>
<keyword evidence="2" id="KW-0560">Oxidoreductase</keyword>
<feature type="domain" description="Nitroreductase" evidence="3">
    <location>
        <begin position="18"/>
        <end position="161"/>
    </location>
</feature>
<gene>
    <name evidence="4" type="ORF">DGMP_37950</name>
</gene>
<evidence type="ECO:0000313" key="4">
    <source>
        <dbReference type="EMBL" id="BCL63102.1"/>
    </source>
</evidence>
<organism evidence="4 5">
    <name type="scientific">Desulfomarina profundi</name>
    <dbReference type="NCBI Taxonomy" id="2772557"/>
    <lineage>
        <taxon>Bacteria</taxon>
        <taxon>Pseudomonadati</taxon>
        <taxon>Thermodesulfobacteriota</taxon>
        <taxon>Desulfobulbia</taxon>
        <taxon>Desulfobulbales</taxon>
        <taxon>Desulfobulbaceae</taxon>
        <taxon>Desulfomarina</taxon>
    </lineage>
</organism>
<comment type="similarity">
    <text evidence="1">Belongs to the nitroreductase family.</text>
</comment>